<sequence>MLAVASAMEVRVKREIVEQSQSAQSLRRRSEIPPLPEELIELSDSDSDADADAISAKRTRDSFVNGGFPAKKQNVDGNGASPVVFPPGFLDPLPQPPAIGQACKQFWKAGDFEGSPYRNCDSQTGSDASLC</sequence>
<organism evidence="1">
    <name type="scientific">Opuntia streptacantha</name>
    <name type="common">Prickly pear cactus</name>
    <name type="synonym">Opuntia cardona</name>
    <dbReference type="NCBI Taxonomy" id="393608"/>
    <lineage>
        <taxon>Eukaryota</taxon>
        <taxon>Viridiplantae</taxon>
        <taxon>Streptophyta</taxon>
        <taxon>Embryophyta</taxon>
        <taxon>Tracheophyta</taxon>
        <taxon>Spermatophyta</taxon>
        <taxon>Magnoliopsida</taxon>
        <taxon>eudicotyledons</taxon>
        <taxon>Gunneridae</taxon>
        <taxon>Pentapetalae</taxon>
        <taxon>Caryophyllales</taxon>
        <taxon>Cactineae</taxon>
        <taxon>Cactaceae</taxon>
        <taxon>Opuntioideae</taxon>
        <taxon>Opuntia</taxon>
    </lineage>
</organism>
<accession>A0A7C8ZZD4</accession>
<reference evidence="1" key="1">
    <citation type="journal article" date="2013" name="J. Plant Res.">
        <title>Effect of fungi and light on seed germination of three Opuntia species from semiarid lands of central Mexico.</title>
        <authorList>
            <person name="Delgado-Sanchez P."/>
            <person name="Jimenez-Bremont J.F."/>
            <person name="Guerrero-Gonzalez Mde L."/>
            <person name="Flores J."/>
        </authorList>
    </citation>
    <scope>NUCLEOTIDE SEQUENCE</scope>
    <source>
        <tissue evidence="1">Cladode</tissue>
    </source>
</reference>
<evidence type="ECO:0000313" key="1">
    <source>
        <dbReference type="EMBL" id="MBA4655538.1"/>
    </source>
</evidence>
<protein>
    <submittedName>
        <fullName evidence="1">Uncharacterized protein</fullName>
    </submittedName>
</protein>
<name>A0A7C8ZZD4_OPUST</name>
<dbReference type="AlphaFoldDB" id="A0A7C8ZZD4"/>
<dbReference type="EMBL" id="GISG01188134">
    <property type="protein sequence ID" value="MBA4655538.1"/>
    <property type="molecule type" value="Transcribed_RNA"/>
</dbReference>
<proteinExistence type="predicted"/>
<reference evidence="1" key="2">
    <citation type="submission" date="2020-07" db="EMBL/GenBank/DDBJ databases">
        <authorList>
            <person name="Vera ALvarez R."/>
            <person name="Arias-Moreno D.M."/>
            <person name="Jimenez-Jacinto V."/>
            <person name="Jimenez-Bremont J.F."/>
            <person name="Swaminathan K."/>
            <person name="Moose S.P."/>
            <person name="Guerrero-Gonzalez M.L."/>
            <person name="Marino-Ramirez L."/>
            <person name="Landsman D."/>
            <person name="Rodriguez-Kessler M."/>
            <person name="Delgado-Sanchez P."/>
        </authorList>
    </citation>
    <scope>NUCLEOTIDE SEQUENCE</scope>
    <source>
        <tissue evidence="1">Cladode</tissue>
    </source>
</reference>